<protein>
    <recommendedName>
        <fullName evidence="3">NADH-quinone oxidoreductase subunit C</fullName>
        <ecNumber evidence="3">7.1.1.-</ecNumber>
    </recommendedName>
    <alternativeName>
        <fullName evidence="3">NADH dehydrogenase I subunit C</fullName>
    </alternativeName>
    <alternativeName>
        <fullName evidence="3">NDH-1 subunit C</fullName>
    </alternativeName>
</protein>
<dbReference type="HAMAP" id="MF_01357">
    <property type="entry name" value="NDH1_NuoC"/>
    <property type="match status" value="1"/>
</dbReference>
<name>A0A6J4I7F9_9SPHI</name>
<keyword evidence="3" id="KW-0874">Quinone</keyword>
<keyword evidence="3" id="KW-0520">NAD</keyword>
<accession>A0A6J4I7F9</accession>
<comment type="function">
    <text evidence="3">NDH-1 shuttles electrons from NADH, via FMN and iron-sulfur (Fe-S) centers, to quinones in the respiratory chain. The immediate electron acceptor for the enzyme in this species is believed to be a menaquinone. Couples the redox reaction to proton translocation (for every two electrons transferred, four hydrogen ions are translocated across the cytoplasmic membrane), and thus conserves the redox energy in a proton gradient.</text>
</comment>
<keyword evidence="3" id="KW-0472">Membrane</keyword>
<evidence type="ECO:0000259" key="4">
    <source>
        <dbReference type="Pfam" id="PF00329"/>
    </source>
</evidence>
<reference evidence="5" key="1">
    <citation type="submission" date="2020-02" db="EMBL/GenBank/DDBJ databases">
        <authorList>
            <person name="Meier V. D."/>
        </authorList>
    </citation>
    <scope>NUCLEOTIDE SEQUENCE</scope>
    <source>
        <strain evidence="5">AVDCRST_MAG56</strain>
    </source>
</reference>
<keyword evidence="5" id="KW-0560">Oxidoreductase</keyword>
<comment type="subunit">
    <text evidence="3">NDH-1 is composed of 14 different subunits. Subunits NuoB, C, D, E, F, and G constitute the peripheral sector of the complex.</text>
</comment>
<comment type="similarity">
    <text evidence="1 3">Belongs to the complex I 30 kDa subunit family.</text>
</comment>
<organism evidence="5">
    <name type="scientific">uncultured Cytophagales bacterium</name>
    <dbReference type="NCBI Taxonomy" id="158755"/>
    <lineage>
        <taxon>Bacteria</taxon>
        <taxon>Pseudomonadati</taxon>
        <taxon>Bacteroidota</taxon>
        <taxon>Sphingobacteriia</taxon>
        <taxon>Sphingobacteriales</taxon>
        <taxon>environmental samples</taxon>
    </lineage>
</organism>
<dbReference type="InterPro" id="IPR010218">
    <property type="entry name" value="NADH_DH_suC"/>
</dbReference>
<dbReference type="InterPro" id="IPR037232">
    <property type="entry name" value="NADH_quin_OxRdtase_su_C/D-like"/>
</dbReference>
<dbReference type="GO" id="GO:0048038">
    <property type="term" value="F:quinone binding"/>
    <property type="evidence" value="ECO:0007669"/>
    <property type="project" value="UniProtKB-KW"/>
</dbReference>
<evidence type="ECO:0000256" key="3">
    <source>
        <dbReference type="HAMAP-Rule" id="MF_01357"/>
    </source>
</evidence>
<sequence length="165" mass="19338">MSNQAIIDDLTARFGDSLIDIHEPYGMLTLTAPRENIIDVLQYLYNHKTFKFQFLTDITGVNYAELPGNEFAVVYHLHSWTNNVRMRIKVFAPAEDPVFPTATGLFASANWMERETFDFFGIVFRGHPNLTRVLNMEDMDYFPMRREYPLEDQTRHDKIDAYFGR</sequence>
<keyword evidence="5" id="KW-0830">Ubiquinone</keyword>
<dbReference type="Gene3D" id="3.30.460.80">
    <property type="entry name" value="NADH:ubiquinone oxidoreductase, 30kDa subunit"/>
    <property type="match status" value="1"/>
</dbReference>
<keyword evidence="3" id="KW-1003">Cell membrane</keyword>
<proteinExistence type="inferred from homology"/>
<dbReference type="AlphaFoldDB" id="A0A6J4I7F9"/>
<comment type="catalytic activity">
    <reaction evidence="3">
        <text>a quinone + NADH + 5 H(+)(in) = a quinol + NAD(+) + 4 H(+)(out)</text>
        <dbReference type="Rhea" id="RHEA:57888"/>
        <dbReference type="ChEBI" id="CHEBI:15378"/>
        <dbReference type="ChEBI" id="CHEBI:24646"/>
        <dbReference type="ChEBI" id="CHEBI:57540"/>
        <dbReference type="ChEBI" id="CHEBI:57945"/>
        <dbReference type="ChEBI" id="CHEBI:132124"/>
    </reaction>
</comment>
<dbReference type="InterPro" id="IPR001268">
    <property type="entry name" value="NADH_UbQ_OxRdtase_30kDa_su"/>
</dbReference>
<evidence type="ECO:0000313" key="5">
    <source>
        <dbReference type="EMBL" id="CAA9244506.1"/>
    </source>
</evidence>
<dbReference type="EMBL" id="CADCTQ010000152">
    <property type="protein sequence ID" value="CAA9244506.1"/>
    <property type="molecule type" value="Genomic_DNA"/>
</dbReference>
<dbReference type="PANTHER" id="PTHR10884:SF14">
    <property type="entry name" value="NADH DEHYDROGENASE [UBIQUINONE] IRON-SULFUR PROTEIN 3, MITOCHONDRIAL"/>
    <property type="match status" value="1"/>
</dbReference>
<evidence type="ECO:0000256" key="1">
    <source>
        <dbReference type="ARBA" id="ARBA00007569"/>
    </source>
</evidence>
<feature type="domain" description="NADH:ubiquinone oxidoreductase 30kDa subunit" evidence="4">
    <location>
        <begin position="31"/>
        <end position="153"/>
    </location>
</feature>
<keyword evidence="3" id="KW-1278">Translocase</keyword>
<dbReference type="Pfam" id="PF00329">
    <property type="entry name" value="Complex1_30kDa"/>
    <property type="match status" value="1"/>
</dbReference>
<dbReference type="GO" id="GO:0008137">
    <property type="term" value="F:NADH dehydrogenase (ubiquinone) activity"/>
    <property type="evidence" value="ECO:0007669"/>
    <property type="project" value="InterPro"/>
</dbReference>
<comment type="subcellular location">
    <subcellularLocation>
        <location evidence="3">Cell membrane</location>
        <topology evidence="3">Peripheral membrane protein</topology>
        <orientation evidence="3">Cytoplasmic side</orientation>
    </subcellularLocation>
</comment>
<dbReference type="SUPFAM" id="SSF143243">
    <property type="entry name" value="Nqo5-like"/>
    <property type="match status" value="1"/>
</dbReference>
<keyword evidence="2 3" id="KW-0813">Transport</keyword>
<dbReference type="GO" id="GO:0005886">
    <property type="term" value="C:plasma membrane"/>
    <property type="evidence" value="ECO:0007669"/>
    <property type="project" value="UniProtKB-SubCell"/>
</dbReference>
<gene>
    <name evidence="3" type="primary">nuoC</name>
    <name evidence="5" type="ORF">AVDCRST_MAG56-1650</name>
</gene>
<dbReference type="PANTHER" id="PTHR10884">
    <property type="entry name" value="NADH DEHYDROGENASE UBIQUINONE IRON-SULFUR PROTEIN 3"/>
    <property type="match status" value="1"/>
</dbReference>
<dbReference type="GO" id="GO:0050136">
    <property type="term" value="F:NADH dehydrogenase (quinone) (non-electrogenic) activity"/>
    <property type="evidence" value="ECO:0007669"/>
    <property type="project" value="UniProtKB-UniRule"/>
</dbReference>
<dbReference type="EC" id="7.1.1.-" evidence="3"/>
<evidence type="ECO:0000256" key="2">
    <source>
        <dbReference type="ARBA" id="ARBA00022448"/>
    </source>
</evidence>